<dbReference type="InterPro" id="IPR008928">
    <property type="entry name" value="6-hairpin_glycosidase_sf"/>
</dbReference>
<feature type="domain" description="Glycogen debranching enzyme bacterial and archaeal type N-terminal" evidence="2">
    <location>
        <begin position="19"/>
        <end position="240"/>
    </location>
</feature>
<accession>A0A9D2HMM9</accession>
<dbReference type="InterPro" id="IPR012341">
    <property type="entry name" value="6hp_glycosidase-like_sf"/>
</dbReference>
<evidence type="ECO:0000313" key="3">
    <source>
        <dbReference type="EMBL" id="HJA78850.1"/>
    </source>
</evidence>
<dbReference type="InterPro" id="IPR032790">
    <property type="entry name" value="GDE_C"/>
</dbReference>
<dbReference type="AlphaFoldDB" id="A0A9D2HMM9"/>
<proteinExistence type="predicted"/>
<reference evidence="3" key="2">
    <citation type="submission" date="2021-04" db="EMBL/GenBank/DDBJ databases">
        <authorList>
            <person name="Gilroy R."/>
        </authorList>
    </citation>
    <scope>NUCLEOTIDE SEQUENCE</scope>
    <source>
        <strain evidence="3">5032</strain>
    </source>
</reference>
<dbReference type="Proteomes" id="UP000823821">
    <property type="component" value="Unassembled WGS sequence"/>
</dbReference>
<dbReference type="SUPFAM" id="SSF48208">
    <property type="entry name" value="Six-hairpin glycosidases"/>
    <property type="match status" value="1"/>
</dbReference>
<protein>
    <submittedName>
        <fullName evidence="3">Amylo-alpha-1,6-glucosidase</fullName>
    </submittedName>
</protein>
<evidence type="ECO:0000259" key="2">
    <source>
        <dbReference type="Pfam" id="PF12439"/>
    </source>
</evidence>
<dbReference type="Pfam" id="PF12439">
    <property type="entry name" value="GDE_N"/>
    <property type="match status" value="1"/>
</dbReference>
<dbReference type="GO" id="GO:0004134">
    <property type="term" value="F:4-alpha-glucanotransferase activity"/>
    <property type="evidence" value="ECO:0007669"/>
    <property type="project" value="InterPro"/>
</dbReference>
<dbReference type="InterPro" id="IPR024742">
    <property type="entry name" value="Glycogen_debranch_N"/>
</dbReference>
<feature type="domain" description="Glycogen debranching enzyme C-terminal" evidence="1">
    <location>
        <begin position="304"/>
        <end position="659"/>
    </location>
</feature>
<dbReference type="PANTHER" id="PTHR10569">
    <property type="entry name" value="GLYCOGEN DEBRANCHING ENZYME"/>
    <property type="match status" value="1"/>
</dbReference>
<comment type="caution">
    <text evidence="3">The sequence shown here is derived from an EMBL/GenBank/DDBJ whole genome shotgun (WGS) entry which is preliminary data.</text>
</comment>
<dbReference type="EMBL" id="DWZD01000031">
    <property type="protein sequence ID" value="HJA78850.1"/>
    <property type="molecule type" value="Genomic_DNA"/>
</dbReference>
<reference evidence="3" key="1">
    <citation type="journal article" date="2021" name="PeerJ">
        <title>Extensive microbial diversity within the chicken gut microbiome revealed by metagenomics and culture.</title>
        <authorList>
            <person name="Gilroy R."/>
            <person name="Ravi A."/>
            <person name="Getino M."/>
            <person name="Pursley I."/>
            <person name="Horton D.L."/>
            <person name="Alikhan N.F."/>
            <person name="Baker D."/>
            <person name="Gharbi K."/>
            <person name="Hall N."/>
            <person name="Watson M."/>
            <person name="Adriaenssens E.M."/>
            <person name="Foster-Nyarko E."/>
            <person name="Jarju S."/>
            <person name="Secka A."/>
            <person name="Antonio M."/>
            <person name="Oren A."/>
            <person name="Chaudhuri R.R."/>
            <person name="La Ragione R."/>
            <person name="Hildebrand F."/>
            <person name="Pallen M.J."/>
        </authorList>
    </citation>
    <scope>NUCLEOTIDE SEQUENCE</scope>
    <source>
        <strain evidence="3">5032</strain>
    </source>
</reference>
<dbReference type="Gene3D" id="1.50.10.10">
    <property type="match status" value="1"/>
</dbReference>
<organism evidence="3 4">
    <name type="scientific">Candidatus Desulfovibrio intestinavium</name>
    <dbReference type="NCBI Taxonomy" id="2838534"/>
    <lineage>
        <taxon>Bacteria</taxon>
        <taxon>Pseudomonadati</taxon>
        <taxon>Thermodesulfobacteriota</taxon>
        <taxon>Desulfovibrionia</taxon>
        <taxon>Desulfovibrionales</taxon>
        <taxon>Desulfovibrionaceae</taxon>
        <taxon>Desulfovibrio</taxon>
    </lineage>
</organism>
<dbReference type="InterPro" id="IPR010401">
    <property type="entry name" value="AGL/Gdb1"/>
</dbReference>
<dbReference type="Pfam" id="PF06202">
    <property type="entry name" value="GDE_C"/>
    <property type="match status" value="1"/>
</dbReference>
<evidence type="ECO:0000259" key="1">
    <source>
        <dbReference type="Pfam" id="PF06202"/>
    </source>
</evidence>
<sequence length="685" mass="77681">MQFLFDRPACQNLRKSLRREWLETNGLGDYASSSLVCCHTRKYHGFFVTELARPAGRHVMLSTLEESLLMADREFLFSCRKHPGCYYPRGHEYMQRAELGLIPSFRYRFGDVFITRQLMLLPGRHVLLVRYEATVSSPETPPLTLRVKPLLACRNMHATRHADDRIQAPCSRTIFGLSIRPDAALPELFLQVDGSATFRAAPDWYHAVEYLTEQERGFDHSEDLLMPGVFDIALEPGKPVYFTASTESLQKEHARHALDELWQAERARRLAAEETARDIQGHLCREGERFLCIAPQEKAVPAGSAPDTVVAGYHWFGAWGRDTLIALPGLTFFAGRQSVGEHILARMGAAVKDGLIPNVFSPDGKHAYNCVDASLWYIWAVQMLLQAAPDRLDFVKRHCWPAIRAIIEAYRSGKVPHVTPDAEGFLNVGDATTQLTWMDAVVQGRPVTSRHGQPVEISALWYNALAFADRLARRLDIAHWQDSREQRDRMRLVFHHRHWIADSLGDYLADVWREGERDRRVRPNQLFAVSLPFPILEEDYFASVVSRARQCLLTPYGLRTLAPSAPDYRPLYEGGPEARDGAYHQGTVWPWLLGAYGDALLRAAWDEEGAVRDTLQTLTPLFSRHLREAGIGSLSEIFDGDPPHLPDGCIAQAWSVAECQRLLYTLQKTAPECYARWERSLPQGD</sequence>
<name>A0A9D2HMM9_9BACT</name>
<evidence type="ECO:0000313" key="4">
    <source>
        <dbReference type="Proteomes" id="UP000823821"/>
    </source>
</evidence>
<dbReference type="PANTHER" id="PTHR10569:SF2">
    <property type="entry name" value="GLYCOGEN DEBRANCHING ENZYME"/>
    <property type="match status" value="1"/>
</dbReference>
<dbReference type="GO" id="GO:0004135">
    <property type="term" value="F:amylo-alpha-1,6-glucosidase activity"/>
    <property type="evidence" value="ECO:0007669"/>
    <property type="project" value="InterPro"/>
</dbReference>
<dbReference type="GO" id="GO:0005980">
    <property type="term" value="P:glycogen catabolic process"/>
    <property type="evidence" value="ECO:0007669"/>
    <property type="project" value="InterPro"/>
</dbReference>
<gene>
    <name evidence="3" type="ORF">H9784_04655</name>
</gene>